<reference evidence="1" key="2">
    <citation type="submission" date="2023-06" db="EMBL/GenBank/DDBJ databases">
        <authorList>
            <consortium name="Lawrence Berkeley National Laboratory"/>
            <person name="Haridas S."/>
            <person name="Hensen N."/>
            <person name="Bonometti L."/>
            <person name="Westerberg I."/>
            <person name="Brannstrom I.O."/>
            <person name="Guillou S."/>
            <person name="Cros-Aarteil S."/>
            <person name="Calhoun S."/>
            <person name="Kuo A."/>
            <person name="Mondo S."/>
            <person name="Pangilinan J."/>
            <person name="Riley R."/>
            <person name="Labutti K."/>
            <person name="Andreopoulos B."/>
            <person name="Lipzen A."/>
            <person name="Chen C."/>
            <person name="Yanf M."/>
            <person name="Daum C."/>
            <person name="Ng V."/>
            <person name="Clum A."/>
            <person name="Steindorff A."/>
            <person name="Ohm R."/>
            <person name="Martin F."/>
            <person name="Silar P."/>
            <person name="Natvig D."/>
            <person name="Lalanne C."/>
            <person name="Gautier V."/>
            <person name="Ament-Velasquez S.L."/>
            <person name="Kruys A."/>
            <person name="Hutchinson M.I."/>
            <person name="Powell A.J."/>
            <person name="Barry K."/>
            <person name="Miller A.N."/>
            <person name="Grigoriev I.V."/>
            <person name="Debuchy R."/>
            <person name="Gladieux P."/>
            <person name="Thoren M.H."/>
            <person name="Johannesson H."/>
        </authorList>
    </citation>
    <scope>NUCLEOTIDE SEQUENCE</scope>
    <source>
        <strain evidence="1">CBS 118394</strain>
    </source>
</reference>
<evidence type="ECO:0000313" key="2">
    <source>
        <dbReference type="Proteomes" id="UP001283341"/>
    </source>
</evidence>
<accession>A0AAE0M4L1</accession>
<dbReference type="Proteomes" id="UP001283341">
    <property type="component" value="Unassembled WGS sequence"/>
</dbReference>
<comment type="caution">
    <text evidence="1">The sequence shown here is derived from an EMBL/GenBank/DDBJ whole genome shotgun (WGS) entry which is preliminary data.</text>
</comment>
<gene>
    <name evidence="1" type="ORF">B0H66DRAFT_258011</name>
</gene>
<organism evidence="1 2">
    <name type="scientific">Apodospora peruviana</name>
    <dbReference type="NCBI Taxonomy" id="516989"/>
    <lineage>
        <taxon>Eukaryota</taxon>
        <taxon>Fungi</taxon>
        <taxon>Dikarya</taxon>
        <taxon>Ascomycota</taxon>
        <taxon>Pezizomycotina</taxon>
        <taxon>Sordariomycetes</taxon>
        <taxon>Sordariomycetidae</taxon>
        <taxon>Sordariales</taxon>
        <taxon>Lasiosphaeriaceae</taxon>
        <taxon>Apodospora</taxon>
    </lineage>
</organism>
<proteinExistence type="predicted"/>
<dbReference type="EMBL" id="JAUEDM010000004">
    <property type="protein sequence ID" value="KAK3319156.1"/>
    <property type="molecule type" value="Genomic_DNA"/>
</dbReference>
<reference evidence="1" key="1">
    <citation type="journal article" date="2023" name="Mol. Phylogenet. Evol.">
        <title>Genome-scale phylogeny and comparative genomics of the fungal order Sordariales.</title>
        <authorList>
            <person name="Hensen N."/>
            <person name="Bonometti L."/>
            <person name="Westerberg I."/>
            <person name="Brannstrom I.O."/>
            <person name="Guillou S."/>
            <person name="Cros-Aarteil S."/>
            <person name="Calhoun S."/>
            <person name="Haridas S."/>
            <person name="Kuo A."/>
            <person name="Mondo S."/>
            <person name="Pangilinan J."/>
            <person name="Riley R."/>
            <person name="LaButti K."/>
            <person name="Andreopoulos B."/>
            <person name="Lipzen A."/>
            <person name="Chen C."/>
            <person name="Yan M."/>
            <person name="Daum C."/>
            <person name="Ng V."/>
            <person name="Clum A."/>
            <person name="Steindorff A."/>
            <person name="Ohm R.A."/>
            <person name="Martin F."/>
            <person name="Silar P."/>
            <person name="Natvig D.O."/>
            <person name="Lalanne C."/>
            <person name="Gautier V."/>
            <person name="Ament-Velasquez S.L."/>
            <person name="Kruys A."/>
            <person name="Hutchinson M.I."/>
            <person name="Powell A.J."/>
            <person name="Barry K."/>
            <person name="Miller A.N."/>
            <person name="Grigoriev I.V."/>
            <person name="Debuchy R."/>
            <person name="Gladieux P."/>
            <person name="Hiltunen Thoren M."/>
            <person name="Johannesson H."/>
        </authorList>
    </citation>
    <scope>NUCLEOTIDE SEQUENCE</scope>
    <source>
        <strain evidence="1">CBS 118394</strain>
    </source>
</reference>
<dbReference type="AlphaFoldDB" id="A0AAE0M4L1"/>
<sequence length="183" mass="19569">MVHIVKAAKAAIAAYASAVSLAGNSSITLSTAAAAMANLYLPGFTAFTLGSITPFPNATISVSGIAAGLARYNRSGLGTDIRYEHARVDAISNQSAICWITWKLVTPRNKPENVPRGWSFTDVYGFWLAANPTGGLEGGWEWSNSEDEYEKLLETIRCISHPEGTCALIYVVAAARRGFDGDH</sequence>
<evidence type="ECO:0000313" key="1">
    <source>
        <dbReference type="EMBL" id="KAK3319156.1"/>
    </source>
</evidence>
<protein>
    <submittedName>
        <fullName evidence="1">Uncharacterized protein</fullName>
    </submittedName>
</protein>
<name>A0AAE0M4L1_9PEZI</name>
<keyword evidence="2" id="KW-1185">Reference proteome</keyword>